<evidence type="ECO:0000313" key="1">
    <source>
        <dbReference type="EMBL" id="AKT37803.1"/>
    </source>
</evidence>
<dbReference type="Pfam" id="PF01144">
    <property type="entry name" value="CoA_trans"/>
    <property type="match status" value="1"/>
</dbReference>
<dbReference type="KEGG" id="ccro:CMC5_019460"/>
<gene>
    <name evidence="1" type="ORF">CMC5_019460</name>
</gene>
<dbReference type="PATRIC" id="fig|52.7.peg.2096"/>
<dbReference type="Proteomes" id="UP000067626">
    <property type="component" value="Chromosome"/>
</dbReference>
<dbReference type="AlphaFoldDB" id="A0A0K1EB42"/>
<dbReference type="PANTHER" id="PTHR43293">
    <property type="entry name" value="ACETATE COA-TRANSFERASE YDIF"/>
    <property type="match status" value="1"/>
</dbReference>
<dbReference type="SUPFAM" id="SSF100950">
    <property type="entry name" value="NagB/RpiA/CoA transferase-like"/>
    <property type="match status" value="1"/>
</dbReference>
<organism evidence="1 2">
    <name type="scientific">Chondromyces crocatus</name>
    <dbReference type="NCBI Taxonomy" id="52"/>
    <lineage>
        <taxon>Bacteria</taxon>
        <taxon>Pseudomonadati</taxon>
        <taxon>Myxococcota</taxon>
        <taxon>Polyangia</taxon>
        <taxon>Polyangiales</taxon>
        <taxon>Polyangiaceae</taxon>
        <taxon>Chondromyces</taxon>
    </lineage>
</organism>
<dbReference type="SMART" id="SM00882">
    <property type="entry name" value="CoA_trans"/>
    <property type="match status" value="1"/>
</dbReference>
<reference evidence="1 2" key="1">
    <citation type="submission" date="2015-07" db="EMBL/GenBank/DDBJ databases">
        <title>Genome analysis of myxobacterium Chondromyces crocatus Cm c5 reveals a high potential for natural compound synthesis and the genetic basis for the loss of fruiting body formation.</title>
        <authorList>
            <person name="Zaburannyi N."/>
            <person name="Bunk B."/>
            <person name="Maier J."/>
            <person name="Overmann J."/>
            <person name="Mueller R."/>
        </authorList>
    </citation>
    <scope>NUCLEOTIDE SEQUENCE [LARGE SCALE GENOMIC DNA]</scope>
    <source>
        <strain evidence="1 2">Cm c5</strain>
    </source>
</reference>
<keyword evidence="2" id="KW-1185">Reference proteome</keyword>
<protein>
    <submittedName>
        <fullName evidence="1">CoA synthetase</fullName>
    </submittedName>
</protein>
<dbReference type="STRING" id="52.CMC5_019460"/>
<dbReference type="Gene3D" id="3.40.1080.10">
    <property type="entry name" value="Glutaconate Coenzyme A-transferase"/>
    <property type="match status" value="1"/>
</dbReference>
<proteinExistence type="predicted"/>
<dbReference type="InterPro" id="IPR037171">
    <property type="entry name" value="NagB/RpiA_transferase-like"/>
</dbReference>
<dbReference type="RefSeq" id="WP_245678382.1">
    <property type="nucleotide sequence ID" value="NZ_CP012159.1"/>
</dbReference>
<evidence type="ECO:0000313" key="2">
    <source>
        <dbReference type="Proteomes" id="UP000067626"/>
    </source>
</evidence>
<accession>A0A0K1EB42</accession>
<sequence>MATEAVTAPSASERMAFRAAQELRDGDVVFVGIGLPNLACNLARATHAPGLFMIYESGAVGAVPERLPVSIGDPSLVTDSLAVVGQADVFQCLLQGGRIEVGFLGGAQIDRFGNINTTVIGDYANPKVRLPGSGGACEIAVHARRLLITMRMSKRTFVERCDFITSPGHRMHGKSRAELGMPGGGPTCVITDLGVLTFDETGEAVLTEMYPGVTAEQVQAACGWPLRVASALKSSPSPDLATLRLLRERLDPQGLYL</sequence>
<dbReference type="InterPro" id="IPR004165">
    <property type="entry name" value="CoA_trans_fam_I"/>
</dbReference>
<name>A0A0K1EB42_CHOCO</name>
<dbReference type="EMBL" id="CP012159">
    <property type="protein sequence ID" value="AKT37803.1"/>
    <property type="molecule type" value="Genomic_DNA"/>
</dbReference>
<dbReference type="PANTHER" id="PTHR43293:SF3">
    <property type="entry name" value="CHOLESTEROL RING-CLEAVING HYDROLASE IPDB SUBUNIT"/>
    <property type="match status" value="1"/>
</dbReference>
<dbReference type="GO" id="GO:0008410">
    <property type="term" value="F:CoA-transferase activity"/>
    <property type="evidence" value="ECO:0007669"/>
    <property type="project" value="InterPro"/>
</dbReference>